<comment type="caution">
    <text evidence="5">The sequence shown here is derived from an EMBL/GenBank/DDBJ whole genome shotgun (WGS) entry which is preliminary data.</text>
</comment>
<feature type="region of interest" description="Disordered" evidence="3">
    <location>
        <begin position="187"/>
        <end position="220"/>
    </location>
</feature>
<keyword evidence="2" id="KW-0479">Metal-binding</keyword>
<feature type="compositionally biased region" description="Low complexity" evidence="3">
    <location>
        <begin position="206"/>
        <end position="216"/>
    </location>
</feature>
<gene>
    <name evidence="5" type="ORF">RIMI_LOCUS408220</name>
</gene>
<dbReference type="PANTHER" id="PTHR45729">
    <property type="entry name" value="RABPHILIN, ISOFORM A"/>
    <property type="match status" value="1"/>
</dbReference>
<name>A0ABN9KSQ3_9NEOB</name>
<dbReference type="Gene3D" id="3.30.40.10">
    <property type="entry name" value="Zinc/RING finger domain, C3HC4 (zinc finger)"/>
    <property type="match status" value="1"/>
</dbReference>
<accession>A0ABN9KSQ3</accession>
<dbReference type="EMBL" id="CAUEEQ010000470">
    <property type="protein sequence ID" value="CAJ0917035.1"/>
    <property type="molecule type" value="Genomic_DNA"/>
</dbReference>
<evidence type="ECO:0000313" key="6">
    <source>
        <dbReference type="Proteomes" id="UP001176940"/>
    </source>
</evidence>
<dbReference type="InterPro" id="IPR011011">
    <property type="entry name" value="Znf_FYVE_PHD"/>
</dbReference>
<sequence length="396" mass="44208">MDIEHQQQLLKSKRIESCGGGPKGIICTDQKSSRSYLLGQYDHSSLSTTPGGTKYASLKEVAARIFFWAEKNLLSVTAVHLRGLDNTQADFLSRKDVHPGEWSLDQAVFQSLTEKWGTPEVDLFANRQNAKRQGTGNRCLFTPVEIQPCICLSSHSHAGENSAKNQDRRSDHNLDCPIVAREELVRRPIRYGPGRSLPSTSKDRSPTPGSPTTSGPEQIELGGMATEATILKAKGLSDDVIQTLQNSRKAVTNAIYTKGGEDNLRSGCRGRFLETELTIPTEGFKAIKELLKTRTKKTHMKQTRMLHSGWSVHTYQTDKKRKNQSLDQNEIESIIQVIRRAEKVDTLEQQRIGRLVERLENMRKNVMGNGMSQCLLCGEHLGLLGTTSVFCQDCKK</sequence>
<protein>
    <recommendedName>
        <fullName evidence="4">RabBD domain-containing protein</fullName>
    </recommendedName>
</protein>
<evidence type="ECO:0000256" key="3">
    <source>
        <dbReference type="SAM" id="MobiDB-lite"/>
    </source>
</evidence>
<dbReference type="InterPro" id="IPR043566">
    <property type="entry name" value="Rabphilin/DOC2/Noc2"/>
</dbReference>
<dbReference type="Pfam" id="PF02318">
    <property type="entry name" value="FYVE_2"/>
    <property type="match status" value="1"/>
</dbReference>
<feature type="non-terminal residue" evidence="5">
    <location>
        <position position="396"/>
    </location>
</feature>
<dbReference type="InterPro" id="IPR010911">
    <property type="entry name" value="Rab_BD"/>
</dbReference>
<dbReference type="PANTHER" id="PTHR45729:SF4">
    <property type="entry name" value="RAB EFFECTOR NOC2"/>
    <property type="match status" value="1"/>
</dbReference>
<dbReference type="SUPFAM" id="SSF57903">
    <property type="entry name" value="FYVE/PHD zinc finger"/>
    <property type="match status" value="1"/>
</dbReference>
<dbReference type="InterPro" id="IPR013083">
    <property type="entry name" value="Znf_RING/FYVE/PHD"/>
</dbReference>
<comment type="subcellular location">
    <subcellularLocation>
        <location evidence="1">Cytoplasmic vesicle</location>
        <location evidence="1">Secretory vesicle membrane</location>
    </subcellularLocation>
</comment>
<evidence type="ECO:0000313" key="5">
    <source>
        <dbReference type="EMBL" id="CAJ0917035.1"/>
    </source>
</evidence>
<proteinExistence type="predicted"/>
<keyword evidence="6" id="KW-1185">Reference proteome</keyword>
<dbReference type="PROSITE" id="PS50916">
    <property type="entry name" value="RABBD"/>
    <property type="match status" value="1"/>
</dbReference>
<reference evidence="5" key="1">
    <citation type="submission" date="2023-07" db="EMBL/GenBank/DDBJ databases">
        <authorList>
            <person name="Stuckert A."/>
        </authorList>
    </citation>
    <scope>NUCLEOTIDE SEQUENCE</scope>
</reference>
<evidence type="ECO:0000256" key="1">
    <source>
        <dbReference type="ARBA" id="ARBA00004250"/>
    </source>
</evidence>
<feature type="domain" description="RabBD" evidence="4">
    <location>
        <begin position="320"/>
        <end position="396"/>
    </location>
</feature>
<organism evidence="5 6">
    <name type="scientific">Ranitomeya imitator</name>
    <name type="common">mimic poison frog</name>
    <dbReference type="NCBI Taxonomy" id="111125"/>
    <lineage>
        <taxon>Eukaryota</taxon>
        <taxon>Metazoa</taxon>
        <taxon>Chordata</taxon>
        <taxon>Craniata</taxon>
        <taxon>Vertebrata</taxon>
        <taxon>Euteleostomi</taxon>
        <taxon>Amphibia</taxon>
        <taxon>Batrachia</taxon>
        <taxon>Anura</taxon>
        <taxon>Neobatrachia</taxon>
        <taxon>Hyloidea</taxon>
        <taxon>Dendrobatidae</taxon>
        <taxon>Dendrobatinae</taxon>
        <taxon>Ranitomeya</taxon>
    </lineage>
</organism>
<dbReference type="InterPro" id="IPR041282">
    <property type="entry name" value="FYVE_2"/>
</dbReference>
<evidence type="ECO:0000259" key="4">
    <source>
        <dbReference type="PROSITE" id="PS50916"/>
    </source>
</evidence>
<evidence type="ECO:0000256" key="2">
    <source>
        <dbReference type="ARBA" id="ARBA00022723"/>
    </source>
</evidence>
<dbReference type="Proteomes" id="UP001176940">
    <property type="component" value="Unassembled WGS sequence"/>
</dbReference>